<evidence type="ECO:0000313" key="2">
    <source>
        <dbReference type="Proteomes" id="UP000295727"/>
    </source>
</evidence>
<dbReference type="OrthoDB" id="10014435at2"/>
<dbReference type="KEGG" id="ppai:E1956_12400"/>
<name>A0A4P7CS37_9BURK</name>
<dbReference type="AlphaFoldDB" id="A0A4P7CS37"/>
<reference evidence="1 2" key="1">
    <citation type="submission" date="2019-03" db="EMBL/GenBank/DDBJ databases">
        <title>Paraburkholderia sp. 7MH5, isolated from subtropical forest soil.</title>
        <authorList>
            <person name="Gao Z.-H."/>
            <person name="Qiu L.-H."/>
        </authorList>
    </citation>
    <scope>NUCLEOTIDE SEQUENCE [LARGE SCALE GENOMIC DNA]</scope>
    <source>
        <strain evidence="1 2">7MH5</strain>
    </source>
</reference>
<dbReference type="RefSeq" id="WP_134749221.1">
    <property type="nucleotide sequence ID" value="NZ_CP038148.1"/>
</dbReference>
<dbReference type="EMBL" id="CP038148">
    <property type="protein sequence ID" value="QBQ97897.1"/>
    <property type="molecule type" value="Genomic_DNA"/>
</dbReference>
<keyword evidence="2" id="KW-1185">Reference proteome</keyword>
<evidence type="ECO:0000313" key="1">
    <source>
        <dbReference type="EMBL" id="QBQ97897.1"/>
    </source>
</evidence>
<proteinExistence type="predicted"/>
<accession>A0A4P7CS37</accession>
<gene>
    <name evidence="1" type="ORF">E1956_12400</name>
</gene>
<organism evidence="1 2">
    <name type="scientific">Paraburkholderia pallida</name>
    <dbReference type="NCBI Taxonomy" id="2547399"/>
    <lineage>
        <taxon>Bacteria</taxon>
        <taxon>Pseudomonadati</taxon>
        <taxon>Pseudomonadota</taxon>
        <taxon>Betaproteobacteria</taxon>
        <taxon>Burkholderiales</taxon>
        <taxon>Burkholderiaceae</taxon>
        <taxon>Paraburkholderia</taxon>
    </lineage>
</organism>
<sequence>MHNDAKHFAEKAPQLETEKREADFSAYVDEAIRQALRDQPADLPNNSTVIYHRSFPIGSALADIFTHRTARDDIGLGPSIAHLIEKLAGLSVPDETPEQQARRALLCGFCWEIAGLLKLGANGGFQFNVHDEGLMLMNGVRKGRASDARIVRGEARHD</sequence>
<dbReference type="Proteomes" id="UP000295727">
    <property type="component" value="Chromosome 1"/>
</dbReference>
<protein>
    <submittedName>
        <fullName evidence="1">Uncharacterized protein</fullName>
    </submittedName>
</protein>